<protein>
    <submittedName>
        <fullName evidence="3">CAAX amino protease</fullName>
    </submittedName>
    <submittedName>
        <fullName evidence="4">Metallopeptidase</fullName>
    </submittedName>
</protein>
<dbReference type="Pfam" id="PF02517">
    <property type="entry name" value="Rce1-like"/>
    <property type="match status" value="1"/>
</dbReference>
<evidence type="ECO:0000313" key="4">
    <source>
        <dbReference type="EMBL" id="KNB71111.1"/>
    </source>
</evidence>
<evidence type="ECO:0000313" key="6">
    <source>
        <dbReference type="Proteomes" id="UP000319578"/>
    </source>
</evidence>
<evidence type="ECO:0000256" key="1">
    <source>
        <dbReference type="SAM" id="Phobius"/>
    </source>
</evidence>
<dbReference type="Proteomes" id="UP000036834">
    <property type="component" value="Unassembled WGS sequence"/>
</dbReference>
<dbReference type="InterPro" id="IPR003675">
    <property type="entry name" value="Rce1/LyrA-like_dom"/>
</dbReference>
<dbReference type="EMBL" id="LGIQ01000009">
    <property type="protein sequence ID" value="KNB71111.1"/>
    <property type="molecule type" value="Genomic_DNA"/>
</dbReference>
<comment type="caution">
    <text evidence="4">The sequence shown here is derived from an EMBL/GenBank/DDBJ whole genome shotgun (WGS) entry which is preliminary data.</text>
</comment>
<sequence length="193" mass="21673">MKQSGQEMDEATLRLNLWLTQGLVLIVAAISSLWAHGIQATMEMFRFPEWSGLTWAGCVIAAIVILSIGMEKYLPERWQDDGSVNKKIFGSMSFATTLFVCMAVGLGEEWLFRGVIQSFAGNFWTSLLFTLVHVRYLTKPLMVLSVFGTSWLLGMLFIYSGSLWSSIVAHIGIDLLLAFYLQATMKKEKGEKK</sequence>
<evidence type="ECO:0000313" key="5">
    <source>
        <dbReference type="Proteomes" id="UP000036834"/>
    </source>
</evidence>
<feature type="transmembrane region" description="Helical" evidence="1">
    <location>
        <begin position="112"/>
        <end position="134"/>
    </location>
</feature>
<proteinExistence type="predicted"/>
<feature type="transmembrane region" description="Helical" evidence="1">
    <location>
        <begin position="141"/>
        <end position="158"/>
    </location>
</feature>
<feature type="domain" description="CAAX prenyl protease 2/Lysostaphin resistance protein A-like" evidence="2">
    <location>
        <begin position="93"/>
        <end position="175"/>
    </location>
</feature>
<keyword evidence="1" id="KW-0472">Membrane</keyword>
<dbReference type="EMBL" id="BJON01000002">
    <property type="protein sequence ID" value="GED66628.1"/>
    <property type="molecule type" value="Genomic_DNA"/>
</dbReference>
<gene>
    <name evidence="4" type="ORF">ADS79_20050</name>
    <name evidence="3" type="ORF">BRE01_03300</name>
</gene>
<evidence type="ECO:0000313" key="3">
    <source>
        <dbReference type="EMBL" id="GED66628.1"/>
    </source>
</evidence>
<feature type="transmembrane region" description="Helical" evidence="1">
    <location>
        <begin position="164"/>
        <end position="183"/>
    </location>
</feature>
<dbReference type="GO" id="GO:0004175">
    <property type="term" value="F:endopeptidase activity"/>
    <property type="evidence" value="ECO:0007669"/>
    <property type="project" value="UniProtKB-ARBA"/>
</dbReference>
<dbReference type="OrthoDB" id="1523022at2"/>
<keyword evidence="1" id="KW-0812">Transmembrane</keyword>
<dbReference type="Proteomes" id="UP000319578">
    <property type="component" value="Unassembled WGS sequence"/>
</dbReference>
<feature type="transmembrane region" description="Helical" evidence="1">
    <location>
        <begin position="50"/>
        <end position="68"/>
    </location>
</feature>
<feature type="transmembrane region" description="Helical" evidence="1">
    <location>
        <begin position="15"/>
        <end position="38"/>
    </location>
</feature>
<evidence type="ECO:0000259" key="2">
    <source>
        <dbReference type="Pfam" id="PF02517"/>
    </source>
</evidence>
<name>A0A0K9YR13_9BACL</name>
<keyword evidence="1" id="KW-1133">Transmembrane helix</keyword>
<accession>A0A0K9YR13</accession>
<keyword evidence="3" id="KW-0645">Protease</keyword>
<dbReference type="STRING" id="54915.ADS79_20050"/>
<keyword evidence="3" id="KW-0378">Hydrolase</keyword>
<organism evidence="4 5">
    <name type="scientific">Brevibacillus reuszeri</name>
    <dbReference type="NCBI Taxonomy" id="54915"/>
    <lineage>
        <taxon>Bacteria</taxon>
        <taxon>Bacillati</taxon>
        <taxon>Bacillota</taxon>
        <taxon>Bacilli</taxon>
        <taxon>Bacillales</taxon>
        <taxon>Paenibacillaceae</taxon>
        <taxon>Brevibacillus</taxon>
    </lineage>
</organism>
<dbReference type="GO" id="GO:0080120">
    <property type="term" value="P:CAAX-box protein maturation"/>
    <property type="evidence" value="ECO:0007669"/>
    <property type="project" value="UniProtKB-ARBA"/>
</dbReference>
<keyword evidence="6" id="KW-1185">Reference proteome</keyword>
<dbReference type="PATRIC" id="fig|54915.3.peg.3125"/>
<dbReference type="RefSeq" id="WP_049740146.1">
    <property type="nucleotide sequence ID" value="NZ_BJON01000002.1"/>
</dbReference>
<dbReference type="GO" id="GO:0006508">
    <property type="term" value="P:proteolysis"/>
    <property type="evidence" value="ECO:0007669"/>
    <property type="project" value="UniProtKB-KW"/>
</dbReference>
<reference evidence="4" key="2">
    <citation type="submission" date="2015-07" db="EMBL/GenBank/DDBJ databases">
        <title>MeaNS - Measles Nucleotide Surveillance Program.</title>
        <authorList>
            <person name="Tran T."/>
            <person name="Druce J."/>
        </authorList>
    </citation>
    <scope>NUCLEOTIDE SEQUENCE</scope>
    <source>
        <strain evidence="4">DSM 9887</strain>
    </source>
</reference>
<dbReference type="AlphaFoldDB" id="A0A0K9YR13"/>
<reference evidence="3 6" key="3">
    <citation type="submission" date="2019-06" db="EMBL/GenBank/DDBJ databases">
        <title>Whole genome shotgun sequence of Brevibacillus reuszeri NBRC 15719.</title>
        <authorList>
            <person name="Hosoyama A."/>
            <person name="Uohara A."/>
            <person name="Ohji S."/>
            <person name="Ichikawa N."/>
        </authorList>
    </citation>
    <scope>NUCLEOTIDE SEQUENCE [LARGE SCALE GENOMIC DNA]</scope>
    <source>
        <strain evidence="3 6">NBRC 15719</strain>
    </source>
</reference>
<reference evidence="5" key="1">
    <citation type="submission" date="2015-07" db="EMBL/GenBank/DDBJ databases">
        <title>Genome sequencing project for genomic taxonomy and phylogenomics of Bacillus-like bacteria.</title>
        <authorList>
            <person name="Liu B."/>
            <person name="Wang J."/>
            <person name="Zhu Y."/>
            <person name="Liu G."/>
            <person name="Chen Q."/>
            <person name="Chen Z."/>
            <person name="Lan J."/>
            <person name="Che J."/>
            <person name="Ge C."/>
            <person name="Shi H."/>
            <person name="Pan Z."/>
            <person name="Liu X."/>
        </authorList>
    </citation>
    <scope>NUCLEOTIDE SEQUENCE [LARGE SCALE GENOMIC DNA]</scope>
    <source>
        <strain evidence="5">DSM 9887</strain>
    </source>
</reference>
<feature type="transmembrane region" description="Helical" evidence="1">
    <location>
        <begin position="88"/>
        <end position="106"/>
    </location>
</feature>